<keyword evidence="2" id="KW-1185">Reference proteome</keyword>
<name>A0ACC3ZHI6_COLTU</name>
<accession>A0ACC3ZHI6</accession>
<sequence>MAPLLTYLVPLLALPAIQACPTKHHSSSSCGQLSGNKTIKAFQLYPENADFDTKRCVAYFRLVASSFKRSSAFRRRKNVLYNSTVASWNPYTSEIETIEIPGLSFDSELHSSGVRVDPLDRLSIIIDAGSAFDTEGKNITGDNILVKYDLTQKRVLWQRNLTELTNGVYGGFQDTAHGPDGTTYALGTFPSSIIRVSPDGSKADAFYLKTPAIHTIHGFSGLVTAPDGKSILVADSSDGQLYRLDIGVSANSTAVAPVRVPLKSADIIGSALDGVSIPSRYNGKVILVSDNVNGTVVLHSDDAKWESATVLGSVPNGYLADGGSSVTTVQIGGSVYVVTEWFGDSKVAGTLAGDRSEWPLVDITAAVDAFLAKL</sequence>
<dbReference type="EMBL" id="VUJX02000001">
    <property type="protein sequence ID" value="KAL0943561.1"/>
    <property type="molecule type" value="Genomic_DNA"/>
</dbReference>
<evidence type="ECO:0000313" key="1">
    <source>
        <dbReference type="EMBL" id="KAL0943561.1"/>
    </source>
</evidence>
<protein>
    <submittedName>
        <fullName evidence="1">Uncharacterized protein</fullName>
    </submittedName>
</protein>
<proteinExistence type="predicted"/>
<gene>
    <name evidence="1" type="ORF">CTRU02_201448</name>
</gene>
<evidence type="ECO:0000313" key="2">
    <source>
        <dbReference type="Proteomes" id="UP000805649"/>
    </source>
</evidence>
<comment type="caution">
    <text evidence="1">The sequence shown here is derived from an EMBL/GenBank/DDBJ whole genome shotgun (WGS) entry which is preliminary data.</text>
</comment>
<reference evidence="1 2" key="1">
    <citation type="journal article" date="2020" name="Phytopathology">
        <title>Genome Sequence Resources of Colletotrichum truncatum, C. plurivorum, C. musicola, and C. sojae: Four Species Pathogenic to Soybean (Glycine max).</title>
        <authorList>
            <person name="Rogerio F."/>
            <person name="Boufleur T.R."/>
            <person name="Ciampi-Guillardi M."/>
            <person name="Sukno S.A."/>
            <person name="Thon M.R."/>
            <person name="Massola Junior N.S."/>
            <person name="Baroncelli R."/>
        </authorList>
    </citation>
    <scope>NUCLEOTIDE SEQUENCE [LARGE SCALE GENOMIC DNA]</scope>
    <source>
        <strain evidence="1 2">CMES1059</strain>
    </source>
</reference>
<dbReference type="Proteomes" id="UP000805649">
    <property type="component" value="Unassembled WGS sequence"/>
</dbReference>
<organism evidence="1 2">
    <name type="scientific">Colletotrichum truncatum</name>
    <name type="common">Anthracnose fungus</name>
    <name type="synonym">Colletotrichum capsici</name>
    <dbReference type="NCBI Taxonomy" id="5467"/>
    <lineage>
        <taxon>Eukaryota</taxon>
        <taxon>Fungi</taxon>
        <taxon>Dikarya</taxon>
        <taxon>Ascomycota</taxon>
        <taxon>Pezizomycotina</taxon>
        <taxon>Sordariomycetes</taxon>
        <taxon>Hypocreomycetidae</taxon>
        <taxon>Glomerellales</taxon>
        <taxon>Glomerellaceae</taxon>
        <taxon>Colletotrichum</taxon>
        <taxon>Colletotrichum truncatum species complex</taxon>
    </lineage>
</organism>